<dbReference type="KEGG" id="cmos:111435297"/>
<gene>
    <name evidence="7" type="primary">LOC111435297</name>
</gene>
<feature type="compositionally biased region" description="Basic residues" evidence="4">
    <location>
        <begin position="1"/>
        <end position="15"/>
    </location>
</feature>
<evidence type="ECO:0000259" key="5">
    <source>
        <dbReference type="PROSITE" id="PS50090"/>
    </source>
</evidence>
<organism evidence="6 7">
    <name type="scientific">Cucurbita moschata</name>
    <name type="common">Winter crookneck squash</name>
    <name type="synonym">Cucurbita pepo var. moschata</name>
    <dbReference type="NCBI Taxonomy" id="3662"/>
    <lineage>
        <taxon>Eukaryota</taxon>
        <taxon>Viridiplantae</taxon>
        <taxon>Streptophyta</taxon>
        <taxon>Embryophyta</taxon>
        <taxon>Tracheophyta</taxon>
        <taxon>Spermatophyta</taxon>
        <taxon>Magnoliopsida</taxon>
        <taxon>eudicotyledons</taxon>
        <taxon>Gunneridae</taxon>
        <taxon>Pentapetalae</taxon>
        <taxon>rosids</taxon>
        <taxon>fabids</taxon>
        <taxon>Cucurbitales</taxon>
        <taxon>Cucurbitaceae</taxon>
        <taxon>Cucurbiteae</taxon>
        <taxon>Cucurbita</taxon>
    </lineage>
</organism>
<evidence type="ECO:0000256" key="2">
    <source>
        <dbReference type="ARBA" id="ARBA00022771"/>
    </source>
</evidence>
<feature type="region of interest" description="Disordered" evidence="4">
    <location>
        <begin position="255"/>
        <end position="436"/>
    </location>
</feature>
<dbReference type="Pfam" id="PF00249">
    <property type="entry name" value="Myb_DNA-binding"/>
    <property type="match status" value="1"/>
</dbReference>
<dbReference type="SUPFAM" id="SSF46689">
    <property type="entry name" value="Homeodomain-like"/>
    <property type="match status" value="1"/>
</dbReference>
<feature type="region of interest" description="Disordered" evidence="4">
    <location>
        <begin position="1"/>
        <end position="42"/>
    </location>
</feature>
<dbReference type="SMART" id="SM00249">
    <property type="entry name" value="PHD"/>
    <property type="match status" value="1"/>
</dbReference>
<evidence type="ECO:0000313" key="7">
    <source>
        <dbReference type="RefSeq" id="XP_022928510.1"/>
    </source>
</evidence>
<feature type="compositionally biased region" description="Basic residues" evidence="4">
    <location>
        <begin position="353"/>
        <end position="362"/>
    </location>
</feature>
<dbReference type="InterPro" id="IPR001965">
    <property type="entry name" value="Znf_PHD"/>
</dbReference>
<dbReference type="GO" id="GO:0008270">
    <property type="term" value="F:zinc ion binding"/>
    <property type="evidence" value="ECO:0007669"/>
    <property type="project" value="UniProtKB-KW"/>
</dbReference>
<protein>
    <submittedName>
        <fullName evidence="7">Uncharacterized protein LOC111435297</fullName>
    </submittedName>
</protein>
<evidence type="ECO:0000256" key="1">
    <source>
        <dbReference type="ARBA" id="ARBA00022723"/>
    </source>
</evidence>
<dbReference type="CDD" id="cd11660">
    <property type="entry name" value="SANT_TRF"/>
    <property type="match status" value="1"/>
</dbReference>
<reference evidence="7" key="1">
    <citation type="submission" date="2025-08" db="UniProtKB">
        <authorList>
            <consortium name="RefSeq"/>
        </authorList>
    </citation>
    <scope>IDENTIFICATION</scope>
    <source>
        <tissue evidence="7">Young leaves</tissue>
    </source>
</reference>
<name>A0A6J1ERV5_CUCMO</name>
<dbReference type="SMART" id="SM00717">
    <property type="entry name" value="SANT"/>
    <property type="match status" value="1"/>
</dbReference>
<dbReference type="PANTHER" id="PTHR47863">
    <property type="entry name" value="RING/FYVE/PHD ZINC FINGER SUPERFAMILY PROTEIN"/>
    <property type="match status" value="1"/>
</dbReference>
<keyword evidence="6" id="KW-1185">Reference proteome</keyword>
<dbReference type="SUPFAM" id="SSF57903">
    <property type="entry name" value="FYVE/PHD zinc finger"/>
    <property type="match status" value="1"/>
</dbReference>
<feature type="region of interest" description="Disordered" evidence="4">
    <location>
        <begin position="182"/>
        <end position="214"/>
    </location>
</feature>
<dbReference type="InterPro" id="IPR001005">
    <property type="entry name" value="SANT/Myb"/>
</dbReference>
<dbReference type="PANTHER" id="PTHR47863:SF5">
    <property type="entry name" value="HOMEODOMAIN-LIKE PROTEIN WITH RING_FYVE_PHD-TYPE ZINC FINGER DOMAIN-CONTAINING PROTEIN-RELATED"/>
    <property type="match status" value="1"/>
</dbReference>
<keyword evidence="2" id="KW-0863">Zinc-finger</keyword>
<feature type="compositionally biased region" description="Basic and acidic residues" evidence="4">
    <location>
        <begin position="260"/>
        <end position="295"/>
    </location>
</feature>
<dbReference type="InterPro" id="IPR011011">
    <property type="entry name" value="Znf_FYVE_PHD"/>
</dbReference>
<keyword evidence="1" id="KW-0479">Metal-binding</keyword>
<feature type="domain" description="Myb-like" evidence="5">
    <location>
        <begin position="442"/>
        <end position="503"/>
    </location>
</feature>
<sequence length="505" mass="56996">MRTKSRRGGRSRPSRRSSDSYPSFMASPSVPDRNMPNAEDNTLNDGFVSGQDACNAEDNALNEASRKETHDVLDKEDCFQKDTCIRCDEGGGLLVCTEIGCPIALHEYCMSCKPSFDEEGRFYCPYCSYKRALVIVNELRRKAMAAKRKLSDFIDNRMVSGANSPQLGEAGKKKVTDVSTCGVDVDLPNHESSRDQEDMQVGQNQSNQGEDHARTAGDVQLSTVMGVNSKNHEGPSVSSVSNGIHSTHEVQPCEDAMNEDGTHQDESLEDKEDGKTMEEENLRFTDDIEDKEIVKDQGQPEIQNDEEEIAVNDVDLGAGRASQDTGDGAERIQPENIYPASGNNDLKNETFVKKKRFKMKANRKVDRKDFNSPRMSLRRQTPDHGTKSPHMQTPKREKTSPHIQTPKPGKDRSTKVEKVSTSGKLKMKPSSPNQFKNLMFHGEKRKRMRWSTEEEDMLKEGVQRFSSSVNKNLPWRKILEFGRHIFDDTRTPVDLKDKWRNIVDK</sequence>
<dbReference type="PROSITE" id="PS01359">
    <property type="entry name" value="ZF_PHD_1"/>
    <property type="match status" value="1"/>
</dbReference>
<dbReference type="Proteomes" id="UP000504609">
    <property type="component" value="Unplaced"/>
</dbReference>
<dbReference type="Gene3D" id="1.10.10.60">
    <property type="entry name" value="Homeodomain-like"/>
    <property type="match status" value="1"/>
</dbReference>
<feature type="compositionally biased region" description="Basic and acidic residues" evidence="4">
    <location>
        <begin position="187"/>
        <end position="197"/>
    </location>
</feature>
<evidence type="ECO:0000313" key="6">
    <source>
        <dbReference type="Proteomes" id="UP000504609"/>
    </source>
</evidence>
<dbReference type="AlphaFoldDB" id="A0A6J1ERV5"/>
<feature type="compositionally biased region" description="Basic and acidic residues" evidence="4">
    <location>
        <begin position="408"/>
        <end position="418"/>
    </location>
</feature>
<evidence type="ECO:0000256" key="3">
    <source>
        <dbReference type="ARBA" id="ARBA00022833"/>
    </source>
</evidence>
<proteinExistence type="predicted"/>
<dbReference type="InterPro" id="IPR019786">
    <property type="entry name" value="Zinc_finger_PHD-type_CS"/>
</dbReference>
<dbReference type="InterPro" id="IPR009057">
    <property type="entry name" value="Homeodomain-like_sf"/>
</dbReference>
<dbReference type="RefSeq" id="XP_022928510.1">
    <property type="nucleotide sequence ID" value="XM_023072742.1"/>
</dbReference>
<dbReference type="InterPro" id="IPR013083">
    <property type="entry name" value="Znf_RING/FYVE/PHD"/>
</dbReference>
<dbReference type="GeneID" id="111435297"/>
<keyword evidence="3" id="KW-0862">Zinc</keyword>
<dbReference type="SMR" id="A0A6J1ERV5"/>
<dbReference type="PROSITE" id="PS50090">
    <property type="entry name" value="MYB_LIKE"/>
    <property type="match status" value="1"/>
</dbReference>
<evidence type="ECO:0000256" key="4">
    <source>
        <dbReference type="SAM" id="MobiDB-lite"/>
    </source>
</evidence>
<dbReference type="Gene3D" id="3.30.40.10">
    <property type="entry name" value="Zinc/RING finger domain, C3HC4 (zinc finger)"/>
    <property type="match status" value="1"/>
</dbReference>
<accession>A0A6J1ERV5</accession>